<keyword evidence="3" id="KW-1185">Reference proteome</keyword>
<accession>K0RXB9</accession>
<gene>
    <name evidence="2" type="ORF">THAOC_21434</name>
</gene>
<evidence type="ECO:0000256" key="1">
    <source>
        <dbReference type="SAM" id="MobiDB-lite"/>
    </source>
</evidence>
<feature type="compositionally biased region" description="Low complexity" evidence="1">
    <location>
        <begin position="12"/>
        <end position="24"/>
    </location>
</feature>
<dbReference type="EMBL" id="AGNL01025219">
    <property type="protein sequence ID" value="EJK58433.1"/>
    <property type="molecule type" value="Genomic_DNA"/>
</dbReference>
<feature type="compositionally biased region" description="Polar residues" evidence="1">
    <location>
        <begin position="26"/>
        <end position="36"/>
    </location>
</feature>
<reference evidence="2 3" key="1">
    <citation type="journal article" date="2012" name="Genome Biol.">
        <title>Genome and low-iron response of an oceanic diatom adapted to chronic iron limitation.</title>
        <authorList>
            <person name="Lommer M."/>
            <person name="Specht M."/>
            <person name="Roy A.S."/>
            <person name="Kraemer L."/>
            <person name="Andreson R."/>
            <person name="Gutowska M.A."/>
            <person name="Wolf J."/>
            <person name="Bergner S.V."/>
            <person name="Schilhabel M.B."/>
            <person name="Klostermeier U.C."/>
            <person name="Beiko R.G."/>
            <person name="Rosenstiel P."/>
            <person name="Hippler M."/>
            <person name="Laroche J."/>
        </authorList>
    </citation>
    <scope>NUCLEOTIDE SEQUENCE [LARGE SCALE GENOMIC DNA]</scope>
    <source>
        <strain evidence="2 3">CCMP1005</strain>
    </source>
</reference>
<dbReference type="Proteomes" id="UP000266841">
    <property type="component" value="Unassembled WGS sequence"/>
</dbReference>
<name>K0RXB9_THAOC</name>
<dbReference type="AlphaFoldDB" id="K0RXB9"/>
<proteinExistence type="predicted"/>
<organism evidence="2 3">
    <name type="scientific">Thalassiosira oceanica</name>
    <name type="common">Marine diatom</name>
    <dbReference type="NCBI Taxonomy" id="159749"/>
    <lineage>
        <taxon>Eukaryota</taxon>
        <taxon>Sar</taxon>
        <taxon>Stramenopiles</taxon>
        <taxon>Ochrophyta</taxon>
        <taxon>Bacillariophyta</taxon>
        <taxon>Coscinodiscophyceae</taxon>
        <taxon>Thalassiosirophycidae</taxon>
        <taxon>Thalassiosirales</taxon>
        <taxon>Thalassiosiraceae</taxon>
        <taxon>Thalassiosira</taxon>
    </lineage>
</organism>
<comment type="caution">
    <text evidence="2">The sequence shown here is derived from an EMBL/GenBank/DDBJ whole genome shotgun (WGS) entry which is preliminary data.</text>
</comment>
<evidence type="ECO:0000313" key="3">
    <source>
        <dbReference type="Proteomes" id="UP000266841"/>
    </source>
</evidence>
<sequence>MDAIKVRKGDAKQAGGASSQSVAARRTTNNKEQTSQKFKHHTCLCMSYATERGHGDTRHKQTRMRGELKNNMLQGIMQHNATKHVIATLTHPHYPSFLSYIGISPLLS</sequence>
<feature type="compositionally biased region" description="Basic and acidic residues" evidence="1">
    <location>
        <begin position="1"/>
        <end position="11"/>
    </location>
</feature>
<protein>
    <submittedName>
        <fullName evidence="2">Uncharacterized protein</fullName>
    </submittedName>
</protein>
<evidence type="ECO:0000313" key="2">
    <source>
        <dbReference type="EMBL" id="EJK58433.1"/>
    </source>
</evidence>
<feature type="region of interest" description="Disordered" evidence="1">
    <location>
        <begin position="1"/>
        <end position="36"/>
    </location>
</feature>